<dbReference type="AlphaFoldDB" id="A0A1G7YBE6"/>
<keyword evidence="1" id="KW-1133">Transmembrane helix</keyword>
<keyword evidence="4" id="KW-1185">Reference proteome</keyword>
<dbReference type="EMBL" id="FNCN01000009">
    <property type="protein sequence ID" value="SDG93822.1"/>
    <property type="molecule type" value="Genomic_DNA"/>
</dbReference>
<feature type="transmembrane region" description="Helical" evidence="1">
    <location>
        <begin position="26"/>
        <end position="44"/>
    </location>
</feature>
<dbReference type="GO" id="GO:0004527">
    <property type="term" value="F:exonuclease activity"/>
    <property type="evidence" value="ECO:0007669"/>
    <property type="project" value="UniProtKB-KW"/>
</dbReference>
<dbReference type="InterPro" id="IPR005135">
    <property type="entry name" value="Endo/exonuclease/phosphatase"/>
</dbReference>
<dbReference type="InterPro" id="IPR036691">
    <property type="entry name" value="Endo/exonu/phosph_ase_sf"/>
</dbReference>
<feature type="transmembrane region" description="Helical" evidence="1">
    <location>
        <begin position="50"/>
        <end position="74"/>
    </location>
</feature>
<dbReference type="SUPFAM" id="SSF56219">
    <property type="entry name" value="DNase I-like"/>
    <property type="match status" value="1"/>
</dbReference>
<keyword evidence="3" id="KW-0378">Hydrolase</keyword>
<name>A0A1G7YBE6_9ACTN</name>
<keyword evidence="1" id="KW-0812">Transmembrane</keyword>
<keyword evidence="1" id="KW-0472">Membrane</keyword>
<protein>
    <submittedName>
        <fullName evidence="3">Uncharacterized conserved protein YafD, endonuclease/exonuclease/phosphatase (EEP) superfamily</fullName>
    </submittedName>
</protein>
<organism evidence="3 4">
    <name type="scientific">Sinosporangium album</name>
    <dbReference type="NCBI Taxonomy" id="504805"/>
    <lineage>
        <taxon>Bacteria</taxon>
        <taxon>Bacillati</taxon>
        <taxon>Actinomycetota</taxon>
        <taxon>Actinomycetes</taxon>
        <taxon>Streptosporangiales</taxon>
        <taxon>Streptosporangiaceae</taxon>
        <taxon>Sinosporangium</taxon>
    </lineage>
</organism>
<proteinExistence type="predicted"/>
<reference evidence="3 4" key="1">
    <citation type="submission" date="2016-10" db="EMBL/GenBank/DDBJ databases">
        <authorList>
            <person name="de Groot N.N."/>
        </authorList>
    </citation>
    <scope>NUCLEOTIDE SEQUENCE [LARGE SCALE GENOMIC DNA]</scope>
    <source>
        <strain evidence="3 4">CPCC 201354</strain>
    </source>
</reference>
<evidence type="ECO:0000313" key="3">
    <source>
        <dbReference type="EMBL" id="SDG93822.1"/>
    </source>
</evidence>
<dbReference type="Gene3D" id="3.60.10.10">
    <property type="entry name" value="Endonuclease/exonuclease/phosphatase"/>
    <property type="match status" value="1"/>
</dbReference>
<accession>A0A1G7YBE6</accession>
<dbReference type="Proteomes" id="UP000198923">
    <property type="component" value="Unassembled WGS sequence"/>
</dbReference>
<sequence length="329" mass="34736">MNTMTEQAVGGEIVTPKRRSRRVLRGLVWLLLIPCALWAVVRAAGLEHSFATPFMAATPYIAASSLVPLALAALVRSRTALAAAVATSTLLAFSVLPRAIGSAEAAVGRPLRVLSVNLLFGSADVEEVVGLVRRMKPDVFSAQELTPGMVDRLEAAGLSGLLPYSALEDAPGAQGTGIYGRYPLKPLHGLFTPIGHNMPAASMELPDGSSVEVVAVHTYTPLGRQLSAWEAGLDALPGSSPDVVRVLAGDFNASLDHAAMRRVLDRGYVSAADRVGNGLTGTWPANGRLFPFITIDHVLVPDRVNVVDLSVHDVPGTDHRALLADLRVP</sequence>
<evidence type="ECO:0000259" key="2">
    <source>
        <dbReference type="Pfam" id="PF03372"/>
    </source>
</evidence>
<feature type="domain" description="Endonuclease/exonuclease/phosphatase" evidence="2">
    <location>
        <begin position="114"/>
        <end position="319"/>
    </location>
</feature>
<keyword evidence="3" id="KW-0540">Nuclease</keyword>
<keyword evidence="3" id="KW-0269">Exonuclease</keyword>
<dbReference type="Pfam" id="PF03372">
    <property type="entry name" value="Exo_endo_phos"/>
    <property type="match status" value="1"/>
</dbReference>
<dbReference type="GO" id="GO:0004519">
    <property type="term" value="F:endonuclease activity"/>
    <property type="evidence" value="ECO:0007669"/>
    <property type="project" value="UniProtKB-KW"/>
</dbReference>
<keyword evidence="3" id="KW-0255">Endonuclease</keyword>
<feature type="transmembrane region" description="Helical" evidence="1">
    <location>
        <begin position="81"/>
        <end position="100"/>
    </location>
</feature>
<evidence type="ECO:0000313" key="4">
    <source>
        <dbReference type="Proteomes" id="UP000198923"/>
    </source>
</evidence>
<evidence type="ECO:0000256" key="1">
    <source>
        <dbReference type="SAM" id="Phobius"/>
    </source>
</evidence>
<gene>
    <name evidence="3" type="ORF">SAMN05421505_109183</name>
</gene>
<dbReference type="STRING" id="504805.SAMN05421505_109183"/>